<keyword evidence="3 7" id="KW-0812">Transmembrane</keyword>
<name>A0A9W9MF15_9EURO</name>
<evidence type="ECO:0000256" key="1">
    <source>
        <dbReference type="ARBA" id="ARBA00004141"/>
    </source>
</evidence>
<dbReference type="AlphaFoldDB" id="A0A9W9MF15"/>
<dbReference type="GO" id="GO:0005886">
    <property type="term" value="C:plasma membrane"/>
    <property type="evidence" value="ECO:0007669"/>
    <property type="project" value="TreeGrafter"/>
</dbReference>
<dbReference type="RefSeq" id="XP_058306300.1">
    <property type="nucleotide sequence ID" value="XM_058454051.1"/>
</dbReference>
<evidence type="ECO:0000256" key="7">
    <source>
        <dbReference type="SAM" id="Phobius"/>
    </source>
</evidence>
<dbReference type="InterPro" id="IPR000791">
    <property type="entry name" value="Gpr1/Fun34/SatP-like"/>
</dbReference>
<accession>A0A9W9MF15</accession>
<evidence type="ECO:0000313" key="8">
    <source>
        <dbReference type="EMBL" id="KAJ5197872.1"/>
    </source>
</evidence>
<proteinExistence type="inferred from homology"/>
<comment type="caution">
    <text evidence="8">The sequence shown here is derived from an EMBL/GenBank/DDBJ whole genome shotgun (WGS) entry which is preliminary data.</text>
</comment>
<keyword evidence="9" id="KW-1185">Reference proteome</keyword>
<dbReference type="PANTHER" id="PTHR31123">
    <property type="entry name" value="ACCUMULATION OF DYADS PROTEIN 2-RELATED"/>
    <property type="match status" value="1"/>
</dbReference>
<reference evidence="8" key="1">
    <citation type="submission" date="2022-12" db="EMBL/GenBank/DDBJ databases">
        <authorList>
            <person name="Petersen C."/>
        </authorList>
    </citation>
    <scope>NUCLEOTIDE SEQUENCE</scope>
    <source>
        <strain evidence="8">IBT 15544</strain>
    </source>
</reference>
<sequence>MEQVINMDDLKMTQPAVTVCSQHCVESQACTPVVSQAPTPIGSPSGHNYAPLPPNLPQSQEPPFKQDHRHLEHVSRPEVVRKFANPAPLGLCAFALTSFVSNSMNLYMANGTVTGINIGLALNYGGICQILAGMWEMALGNTFGATTFCSFGAYWITFATLSEIDITNPAAEAMAGTCQAEVLMGIFMMAWFIFTTLMLLCTLKSSIAMFLIFFFLDLNYLLLGITHFHCNSTSGMIIAVQKAGGICGILAAITAWYNAFAGVFDQSNGFFTVPLGHFPWSPVHHVHQANKYKEV</sequence>
<evidence type="ECO:0000256" key="3">
    <source>
        <dbReference type="ARBA" id="ARBA00022692"/>
    </source>
</evidence>
<dbReference type="OrthoDB" id="3648309at2759"/>
<dbReference type="InterPro" id="IPR047622">
    <property type="entry name" value="GPR1_FUN34_YAAH"/>
</dbReference>
<dbReference type="PROSITE" id="PS01114">
    <property type="entry name" value="GPR1_FUN34_YAAH"/>
    <property type="match status" value="1"/>
</dbReference>
<feature type="transmembrane region" description="Helical" evidence="7">
    <location>
        <begin position="182"/>
        <end position="200"/>
    </location>
</feature>
<evidence type="ECO:0000256" key="4">
    <source>
        <dbReference type="ARBA" id="ARBA00022989"/>
    </source>
</evidence>
<comment type="subcellular location">
    <subcellularLocation>
        <location evidence="1">Membrane</location>
        <topology evidence="1">Multi-pass membrane protein</topology>
    </subcellularLocation>
</comment>
<dbReference type="EMBL" id="JAPQKR010000014">
    <property type="protein sequence ID" value="KAJ5197872.1"/>
    <property type="molecule type" value="Genomic_DNA"/>
</dbReference>
<evidence type="ECO:0000313" key="9">
    <source>
        <dbReference type="Proteomes" id="UP001150904"/>
    </source>
</evidence>
<dbReference type="Pfam" id="PF01184">
    <property type="entry name" value="Gpr1_Fun34_YaaH"/>
    <property type="match status" value="1"/>
</dbReference>
<keyword evidence="5 7" id="KW-0472">Membrane</keyword>
<dbReference type="NCBIfam" id="NF038013">
    <property type="entry name" value="AceTr_1"/>
    <property type="match status" value="1"/>
</dbReference>
<evidence type="ECO:0000256" key="2">
    <source>
        <dbReference type="ARBA" id="ARBA00005587"/>
    </source>
</evidence>
<dbReference type="GeneID" id="83181352"/>
<protein>
    <submittedName>
        <fullName evidence="8">Uncharacterized protein</fullName>
    </submittedName>
</protein>
<comment type="similarity">
    <text evidence="2">Belongs to the acetate uptake transporter (AceTr) (TC 2.A.96) family.</text>
</comment>
<dbReference type="GO" id="GO:0015123">
    <property type="term" value="F:acetate transmembrane transporter activity"/>
    <property type="evidence" value="ECO:0007669"/>
    <property type="project" value="TreeGrafter"/>
</dbReference>
<feature type="region of interest" description="Disordered" evidence="6">
    <location>
        <begin position="41"/>
        <end position="64"/>
    </location>
</feature>
<organism evidence="8 9">
    <name type="scientific">Penicillium cinerascens</name>
    <dbReference type="NCBI Taxonomy" id="70096"/>
    <lineage>
        <taxon>Eukaryota</taxon>
        <taxon>Fungi</taxon>
        <taxon>Dikarya</taxon>
        <taxon>Ascomycota</taxon>
        <taxon>Pezizomycotina</taxon>
        <taxon>Eurotiomycetes</taxon>
        <taxon>Eurotiomycetidae</taxon>
        <taxon>Eurotiales</taxon>
        <taxon>Aspergillaceae</taxon>
        <taxon>Penicillium</taxon>
    </lineage>
</organism>
<gene>
    <name evidence="8" type="ORF">N7498_006989</name>
</gene>
<evidence type="ECO:0000256" key="5">
    <source>
        <dbReference type="ARBA" id="ARBA00023136"/>
    </source>
</evidence>
<evidence type="ECO:0000256" key="6">
    <source>
        <dbReference type="SAM" id="MobiDB-lite"/>
    </source>
</evidence>
<dbReference type="PANTHER" id="PTHR31123:SF1">
    <property type="entry name" value="ACCUMULATION OF DYADS PROTEIN 2-RELATED"/>
    <property type="match status" value="1"/>
</dbReference>
<feature type="transmembrane region" description="Helical" evidence="7">
    <location>
        <begin position="207"/>
        <end position="228"/>
    </location>
</feature>
<reference evidence="8" key="2">
    <citation type="journal article" date="2023" name="IMA Fungus">
        <title>Comparative genomic study of the Penicillium genus elucidates a diverse pangenome and 15 lateral gene transfer events.</title>
        <authorList>
            <person name="Petersen C."/>
            <person name="Sorensen T."/>
            <person name="Nielsen M.R."/>
            <person name="Sondergaard T.E."/>
            <person name="Sorensen J.L."/>
            <person name="Fitzpatrick D.A."/>
            <person name="Frisvad J.C."/>
            <person name="Nielsen K.L."/>
        </authorList>
    </citation>
    <scope>NUCLEOTIDE SEQUENCE</scope>
    <source>
        <strain evidence="8">IBT 15544</strain>
    </source>
</reference>
<dbReference type="InterPro" id="IPR051633">
    <property type="entry name" value="AceTr"/>
</dbReference>
<keyword evidence="4 7" id="KW-1133">Transmembrane helix</keyword>
<dbReference type="Proteomes" id="UP001150904">
    <property type="component" value="Unassembled WGS sequence"/>
</dbReference>